<evidence type="ECO:0000256" key="1">
    <source>
        <dbReference type="ARBA" id="ARBA00004141"/>
    </source>
</evidence>
<reference evidence="7" key="1">
    <citation type="submission" date="2022-08" db="EMBL/GenBank/DDBJ databases">
        <title>A Global Phylogenomic Analysis of the Shiitake Genus Lentinula.</title>
        <authorList>
            <consortium name="DOE Joint Genome Institute"/>
            <person name="Sierra-Patev S."/>
            <person name="Min B."/>
            <person name="Naranjo-Ortiz M."/>
            <person name="Looney B."/>
            <person name="Konkel Z."/>
            <person name="Slot J.C."/>
            <person name="Sakamoto Y."/>
            <person name="Steenwyk J.L."/>
            <person name="Rokas A."/>
            <person name="Carro J."/>
            <person name="Camarero S."/>
            <person name="Ferreira P."/>
            <person name="Molpeceres G."/>
            <person name="Ruiz-Duenas F.J."/>
            <person name="Serrano A."/>
            <person name="Henrissat B."/>
            <person name="Drula E."/>
            <person name="Hughes K.W."/>
            <person name="Mata J.L."/>
            <person name="Ishikawa N.K."/>
            <person name="Vargas-Isla R."/>
            <person name="Ushijima S."/>
            <person name="Smith C.A."/>
            <person name="Ahrendt S."/>
            <person name="Andreopoulos W."/>
            <person name="He G."/>
            <person name="Labutti K."/>
            <person name="Lipzen A."/>
            <person name="Ng V."/>
            <person name="Riley R."/>
            <person name="Sandor L."/>
            <person name="Barry K."/>
            <person name="Martinez A.T."/>
            <person name="Xiao Y."/>
            <person name="Gibbons J.G."/>
            <person name="Terashima K."/>
            <person name="Grigoriev I.V."/>
            <person name="Hibbett D.S."/>
        </authorList>
    </citation>
    <scope>NUCLEOTIDE SEQUENCE</scope>
    <source>
        <strain evidence="7">JLM2183</strain>
    </source>
</reference>
<dbReference type="GO" id="GO:0004671">
    <property type="term" value="F:protein C-terminal S-isoprenylcysteine carboxyl O-methyltransferase activity"/>
    <property type="evidence" value="ECO:0007669"/>
    <property type="project" value="UniProtKB-EC"/>
</dbReference>
<accession>A0A9W8ZVM9</accession>
<feature type="transmembrane region" description="Helical" evidence="5">
    <location>
        <begin position="57"/>
        <end position="77"/>
    </location>
</feature>
<dbReference type="EC" id="2.1.1.100" evidence="5"/>
<evidence type="ECO:0000256" key="5">
    <source>
        <dbReference type="RuleBase" id="RU362022"/>
    </source>
</evidence>
<proteinExistence type="inferred from homology"/>
<dbReference type="OrthoDB" id="422086at2759"/>
<keyword evidence="4 5" id="KW-0472">Membrane</keyword>
<sequence length="252" mass="27697">MIALLALTKISCILLATIGLHITATPPHPPPAKSDQAPSTSWEVIVKYRGGPVMVKFICWLAAFAEISLIVTQVFGYQSLLTSVLDPLGIQLRVKPVEQPFESGSSSLNLYLSPMFLLGACLAAIGGYIRHCCYQALGCMFTFEMAIMKEHKLVTTGPYAWARHPAYTGVLCTVSGIVMLHCASGSSLIEYKVLESALGKGLSIIYLVLTSIITIGLLKRIPKEDEALAKRFGQEWKVWSQRVPFKLFWGIY</sequence>
<feature type="transmembrane region" description="Helical" evidence="5">
    <location>
        <begin position="166"/>
        <end position="189"/>
    </location>
</feature>
<gene>
    <name evidence="7" type="ORF">J3R30DRAFT_3305861</name>
</gene>
<keyword evidence="3 5" id="KW-1133">Transmembrane helix</keyword>
<evidence type="ECO:0000313" key="8">
    <source>
        <dbReference type="Proteomes" id="UP001150266"/>
    </source>
</evidence>
<keyword evidence="5" id="KW-0808">Transferase</keyword>
<dbReference type="EMBL" id="JAOTPV010000037">
    <property type="protein sequence ID" value="KAJ4468216.1"/>
    <property type="molecule type" value="Genomic_DNA"/>
</dbReference>
<dbReference type="Gene3D" id="1.20.120.1630">
    <property type="match status" value="1"/>
</dbReference>
<feature type="transmembrane region" description="Helical" evidence="5">
    <location>
        <begin position="201"/>
        <end position="218"/>
    </location>
</feature>
<dbReference type="InterPro" id="IPR007269">
    <property type="entry name" value="ICMT_MeTrfase"/>
</dbReference>
<comment type="caution">
    <text evidence="7">The sequence shown here is derived from an EMBL/GenBank/DDBJ whole genome shotgun (WGS) entry which is preliminary data.</text>
</comment>
<evidence type="ECO:0000256" key="3">
    <source>
        <dbReference type="ARBA" id="ARBA00022989"/>
    </source>
</evidence>
<dbReference type="PANTHER" id="PTHR12714:SF9">
    <property type="entry name" value="PROTEIN-S-ISOPRENYLCYSTEINE O-METHYLTRANSFERASE"/>
    <property type="match status" value="1"/>
</dbReference>
<evidence type="ECO:0000256" key="4">
    <source>
        <dbReference type="ARBA" id="ARBA00023136"/>
    </source>
</evidence>
<feature type="transmembrane region" description="Helical" evidence="5">
    <location>
        <begin position="110"/>
        <end position="129"/>
    </location>
</feature>
<dbReference type="PANTHER" id="PTHR12714">
    <property type="entry name" value="PROTEIN-S ISOPRENYLCYSTEINE O-METHYLTRANSFERASE"/>
    <property type="match status" value="1"/>
</dbReference>
<feature type="signal peptide" evidence="6">
    <location>
        <begin position="1"/>
        <end position="19"/>
    </location>
</feature>
<feature type="chain" id="PRO_5040992758" description="Protein-S-isoprenylcysteine O-methyltransferase" evidence="6">
    <location>
        <begin position="20"/>
        <end position="252"/>
    </location>
</feature>
<keyword evidence="5" id="KW-0256">Endoplasmic reticulum</keyword>
<evidence type="ECO:0000256" key="6">
    <source>
        <dbReference type="SAM" id="SignalP"/>
    </source>
</evidence>
<comment type="subcellular location">
    <subcellularLocation>
        <location evidence="5">Endoplasmic reticulum membrane</location>
        <topology evidence="5">Multi-pass membrane protein</topology>
    </subcellularLocation>
    <subcellularLocation>
        <location evidence="1">Membrane</location>
        <topology evidence="1">Multi-pass membrane protein</topology>
    </subcellularLocation>
</comment>
<dbReference type="AlphaFoldDB" id="A0A9W8ZVM9"/>
<name>A0A9W8ZVM9_9AGAR</name>
<comment type="catalytic activity">
    <reaction evidence="5">
        <text>[protein]-C-terminal S-[(2E,6E)-farnesyl]-L-cysteine + S-adenosyl-L-methionine = [protein]-C-terminal S-[(2E,6E)-farnesyl]-L-cysteine methyl ester + S-adenosyl-L-homocysteine</text>
        <dbReference type="Rhea" id="RHEA:21672"/>
        <dbReference type="Rhea" id="RHEA-COMP:12125"/>
        <dbReference type="Rhea" id="RHEA-COMP:12126"/>
        <dbReference type="ChEBI" id="CHEBI:57856"/>
        <dbReference type="ChEBI" id="CHEBI:59789"/>
        <dbReference type="ChEBI" id="CHEBI:90510"/>
        <dbReference type="ChEBI" id="CHEBI:90511"/>
        <dbReference type="EC" id="2.1.1.100"/>
    </reaction>
</comment>
<evidence type="ECO:0000256" key="2">
    <source>
        <dbReference type="ARBA" id="ARBA00022692"/>
    </source>
</evidence>
<evidence type="ECO:0000313" key="7">
    <source>
        <dbReference type="EMBL" id="KAJ4468216.1"/>
    </source>
</evidence>
<comment type="similarity">
    <text evidence="5">Belongs to the class VI-like SAM-binding methyltransferase superfamily. Isoprenylcysteine carboxyl methyltransferase family.</text>
</comment>
<keyword evidence="8" id="KW-1185">Reference proteome</keyword>
<dbReference type="Pfam" id="PF04140">
    <property type="entry name" value="ICMT"/>
    <property type="match status" value="1"/>
</dbReference>
<dbReference type="Proteomes" id="UP001150266">
    <property type="component" value="Unassembled WGS sequence"/>
</dbReference>
<dbReference type="GO" id="GO:0005789">
    <property type="term" value="C:endoplasmic reticulum membrane"/>
    <property type="evidence" value="ECO:0007669"/>
    <property type="project" value="UniProtKB-SubCell"/>
</dbReference>
<keyword evidence="5" id="KW-0489">Methyltransferase</keyword>
<organism evidence="7 8">
    <name type="scientific">Lentinula aciculospora</name>
    <dbReference type="NCBI Taxonomy" id="153920"/>
    <lineage>
        <taxon>Eukaryota</taxon>
        <taxon>Fungi</taxon>
        <taxon>Dikarya</taxon>
        <taxon>Basidiomycota</taxon>
        <taxon>Agaricomycotina</taxon>
        <taxon>Agaricomycetes</taxon>
        <taxon>Agaricomycetidae</taxon>
        <taxon>Agaricales</taxon>
        <taxon>Marasmiineae</taxon>
        <taxon>Omphalotaceae</taxon>
        <taxon>Lentinula</taxon>
    </lineage>
</organism>
<dbReference type="GO" id="GO:0032259">
    <property type="term" value="P:methylation"/>
    <property type="evidence" value="ECO:0007669"/>
    <property type="project" value="UniProtKB-KW"/>
</dbReference>
<keyword evidence="2 5" id="KW-0812">Transmembrane</keyword>
<protein>
    <recommendedName>
        <fullName evidence="5">Protein-S-isoprenylcysteine O-methyltransferase</fullName>
        <ecNumber evidence="5">2.1.1.100</ecNumber>
    </recommendedName>
</protein>
<keyword evidence="5" id="KW-0949">S-adenosyl-L-methionine</keyword>
<keyword evidence="6" id="KW-0732">Signal</keyword>